<dbReference type="InterPro" id="IPR045584">
    <property type="entry name" value="Pilin-like"/>
</dbReference>
<dbReference type="EMBL" id="SRHE01000145">
    <property type="protein sequence ID" value="TWW09931.1"/>
    <property type="molecule type" value="Genomic_DNA"/>
</dbReference>
<proteinExistence type="predicted"/>
<dbReference type="PANTHER" id="PTHR30093:SF2">
    <property type="entry name" value="TYPE II SECRETION SYSTEM PROTEIN H"/>
    <property type="match status" value="1"/>
</dbReference>
<dbReference type="Gene3D" id="3.30.700.10">
    <property type="entry name" value="Glycoprotein, Type 4 Pilin"/>
    <property type="match status" value="1"/>
</dbReference>
<dbReference type="NCBIfam" id="TIGR02532">
    <property type="entry name" value="IV_pilin_GFxxxE"/>
    <property type="match status" value="1"/>
</dbReference>
<name>A0A5C6MAK4_9PLAN</name>
<feature type="transmembrane region" description="Helical" evidence="1">
    <location>
        <begin position="34"/>
        <end position="55"/>
    </location>
</feature>
<dbReference type="PROSITE" id="PS00409">
    <property type="entry name" value="PROKAR_NTER_METHYL"/>
    <property type="match status" value="1"/>
</dbReference>
<evidence type="ECO:0000313" key="3">
    <source>
        <dbReference type="EMBL" id="TWW09931.1"/>
    </source>
</evidence>
<comment type="caution">
    <text evidence="3">The sequence shown here is derived from an EMBL/GenBank/DDBJ whole genome shotgun (WGS) entry which is preliminary data.</text>
</comment>
<keyword evidence="1" id="KW-0472">Membrane</keyword>
<dbReference type="NCBIfam" id="TIGR04294">
    <property type="entry name" value="pre_pil_HX9DG"/>
    <property type="match status" value="1"/>
</dbReference>
<dbReference type="SUPFAM" id="SSF54523">
    <property type="entry name" value="Pili subunits"/>
    <property type="match status" value="1"/>
</dbReference>
<keyword evidence="4" id="KW-1185">Reference proteome</keyword>
<evidence type="ECO:0000313" key="4">
    <source>
        <dbReference type="Proteomes" id="UP000321083"/>
    </source>
</evidence>
<dbReference type="InterPro" id="IPR011453">
    <property type="entry name" value="DUF1559"/>
</dbReference>
<reference evidence="3 4" key="2">
    <citation type="submission" date="2019-08" db="EMBL/GenBank/DDBJ databases">
        <authorList>
            <person name="Henke P."/>
        </authorList>
    </citation>
    <scope>NUCLEOTIDE SEQUENCE [LARGE SCALE GENOMIC DNA]</scope>
    <source>
        <strain evidence="3">Phe10_nw2017</strain>
    </source>
</reference>
<protein>
    <submittedName>
        <fullName evidence="3">Prepilin-type N-terminal cleavage/methylation domain-containing protein</fullName>
    </submittedName>
</protein>
<sequence length="314" mass="33319">MSSEQPAFCYWCVTGAVQSGRGFAADRKIRGFTLIELLVVIAIIAILMGLLLPAVQQAREAARRTQCKNNLMQIGIALHNYEMAFEMLPPGVVNSAGPIRNLEEGYQMSWMVQLLPVMEQTMLFSMVDFSQGAYAAVNSPIRTTRMSVFRCPSDPAPPLAAAGGLIVGEASYAGCFSGSDKPIDADGDGCLFLNSGVRYREIRDGASNTLLAGEKQIVAEAGEFGWIAGNRSALRNTGVAISGGWDIVKPVAGGKPAAVVIPSVTATSGFSSHHTGGSQFILADGSVRFVSQNINVQTLSILGSRADLQVVGEW</sequence>
<accession>A0A5C6MAK4</accession>
<gene>
    <name evidence="3" type="ORF">E3A20_09380</name>
</gene>
<evidence type="ECO:0000259" key="2">
    <source>
        <dbReference type="Pfam" id="PF07596"/>
    </source>
</evidence>
<dbReference type="InterPro" id="IPR012902">
    <property type="entry name" value="N_methyl_site"/>
</dbReference>
<dbReference type="Pfam" id="PF07596">
    <property type="entry name" value="SBP_bac_10"/>
    <property type="match status" value="1"/>
</dbReference>
<dbReference type="Pfam" id="PF07963">
    <property type="entry name" value="N_methyl"/>
    <property type="match status" value="1"/>
</dbReference>
<dbReference type="AlphaFoldDB" id="A0A5C6MAK4"/>
<reference evidence="3 4" key="1">
    <citation type="submission" date="2019-08" db="EMBL/GenBank/DDBJ databases">
        <title>100 year-old enigma solved: identification of Planctomyces bekefii, the type genus and species of the phylum Planctomycetes.</title>
        <authorList>
            <person name="Svetlana D.N."/>
            <person name="Overmann J."/>
        </authorList>
    </citation>
    <scope>NUCLEOTIDE SEQUENCE [LARGE SCALE GENOMIC DNA]</scope>
    <source>
        <strain evidence="3">Phe10_nw2017</strain>
    </source>
</reference>
<dbReference type="Proteomes" id="UP000321083">
    <property type="component" value="Unassembled WGS sequence"/>
</dbReference>
<dbReference type="InterPro" id="IPR027558">
    <property type="entry name" value="Pre_pil_HX9DG_C"/>
</dbReference>
<keyword evidence="1" id="KW-1133">Transmembrane helix</keyword>
<evidence type="ECO:0000256" key="1">
    <source>
        <dbReference type="SAM" id="Phobius"/>
    </source>
</evidence>
<feature type="domain" description="DUF1559" evidence="2">
    <location>
        <begin position="56"/>
        <end position="296"/>
    </location>
</feature>
<organism evidence="3 4">
    <name type="scientific">Planctomyces bekefii</name>
    <dbReference type="NCBI Taxonomy" id="1653850"/>
    <lineage>
        <taxon>Bacteria</taxon>
        <taxon>Pseudomonadati</taxon>
        <taxon>Planctomycetota</taxon>
        <taxon>Planctomycetia</taxon>
        <taxon>Planctomycetales</taxon>
        <taxon>Planctomycetaceae</taxon>
        <taxon>Planctomyces</taxon>
    </lineage>
</organism>
<keyword evidence="1" id="KW-0812">Transmembrane</keyword>
<dbReference type="PANTHER" id="PTHR30093">
    <property type="entry name" value="GENERAL SECRETION PATHWAY PROTEIN G"/>
    <property type="match status" value="1"/>
</dbReference>